<sequence length="1346" mass="159508">MTYQCENCGNSIDIYDMYTELIKWCKICQINKLKQNFANWTSGNEKIDDFIKETQLKIEEYDNIIFEWLPYDQFNDIKEIAKVEFITLYSAIWLDGPLKYNDNCEKYKRMSNEKVTLKSLNNSQNNINEFLNEVKSYSIIRKSTNEITAYGISQNPNTKDYIMVLKDCYCEKCGDQYTVLYYKWCEPCQINDLKQNFINWTSGNEIIDGFIQKMQLKIYYKDIMVEWIPYNQFKDIKEIKSDSVILYSAIWLNGPLKYNEDKWERVPNEKVALEFLHNSNNITNKILNKVKQIYGISRNPDSKVYVIVIQDLYCRNCSNQYTNIREKWCEPCQVNYLKQNFANWTSGNEIIDKFIQEMQLKIESREDIIEWIPYNQFINIKEISDSSIQYTAIWVNGLLRYEKKKQEYERISNVKVALKCLGNLQNITNEYLNKATFHFENRFDNRVNVYGISKNPDTKEYIMVFQNCFCKRDENRCVRWCKSCKMDDLKQNFVNWTSGDEKIDNYIQEMQLKIKSYRDVIVEWIPYNQFSNIKEIIKDDSAATYSAIWRNGSLLHKRKKERIPNKKVILKCLYNSQSMISEFLSEAKSYSNTSVTNGITIYGISQHPNMKDYIIVLQDFICKICGDNFTDSFYKWCKTCQINNLIQNFANWSSGNENIDNYIQEMQSKIDSYNNIIVEWIPYNQLNRIKEIVKYDSSTQYMAIWMNGPLQYEKKKQEYERIYNKEVFLKRLVNSQNMISELLNEAKSYYSKIYGISQNPNTKDYIMVLEDCFCKNCSEKYTNSFFKWCKPCQINNIRQNSTSWNSENKIIDNYIQVQSEISNIIVEWIPYNQFSNIKEIIKDDSAATYSAIWMGGPLKYNMYKWEYERIPNREVTLKCMYNSQINVTEFLNEVELHSINKRNNNKIYGISQDPNTKDFIIILQDCCCENCGRIYTDIYVKWCRPCQINNFKNNFLYETTGNEKVDNFIQEMQSKINNYNDMVVEWIPYNQFINIKEIGKGGFATVYSAVWINGPLQYETNKQEYYRKPNMKVALKCLYNSHDITNEFLNEVKAYSISNFNNKEGILMIYGISQNPVTKDYIMVLQYADKGSFDNYKYFFKNYNWSERIIILQYIIKGLKKIHNNQMVHCDFHAGNILTFNSRHHFLNDDVVNLICISDMGLCGEVDNIDKTKIYGVMPYVAPEVLKGKPYTQAADIYSFGMIMYFIATGRQPFANCAHDNILALNICNGIRPEISENEIPKFYIDLMKKCWDSNPENRPITSEIGKLINLSVHSFRYVNYRDKEIKMIKTQIEKAEEYRKTNFLYIENDQSTIHPQAYYTSRLLNPFTRDLSKDNTLCLDCAIND</sequence>
<name>A0A2Z6RL18_9GLOM</name>
<dbReference type="InterPro" id="IPR001245">
    <property type="entry name" value="Ser-Thr/Tyr_kinase_cat_dom"/>
</dbReference>
<protein>
    <recommendedName>
        <fullName evidence="1">Protein kinase domain-containing protein</fullName>
    </recommendedName>
</protein>
<dbReference type="InterPro" id="IPR000719">
    <property type="entry name" value="Prot_kinase_dom"/>
</dbReference>
<dbReference type="GO" id="GO:0005737">
    <property type="term" value="C:cytoplasm"/>
    <property type="evidence" value="ECO:0007669"/>
    <property type="project" value="TreeGrafter"/>
</dbReference>
<dbReference type="InterPro" id="IPR011009">
    <property type="entry name" value="Kinase-like_dom_sf"/>
</dbReference>
<accession>A0A2Z6RL18</accession>
<comment type="caution">
    <text evidence="2">The sequence shown here is derived from an EMBL/GenBank/DDBJ whole genome shotgun (WGS) entry which is preliminary data.</text>
</comment>
<dbReference type="GO" id="GO:0004672">
    <property type="term" value="F:protein kinase activity"/>
    <property type="evidence" value="ECO:0007669"/>
    <property type="project" value="InterPro"/>
</dbReference>
<dbReference type="SUPFAM" id="SSF56112">
    <property type="entry name" value="Protein kinase-like (PK-like)"/>
    <property type="match status" value="1"/>
</dbReference>
<dbReference type="Gene3D" id="1.10.510.10">
    <property type="entry name" value="Transferase(Phosphotransferase) domain 1"/>
    <property type="match status" value="1"/>
</dbReference>
<evidence type="ECO:0000313" key="3">
    <source>
        <dbReference type="Proteomes" id="UP000247702"/>
    </source>
</evidence>
<dbReference type="GO" id="GO:0007165">
    <property type="term" value="P:signal transduction"/>
    <property type="evidence" value="ECO:0007669"/>
    <property type="project" value="TreeGrafter"/>
</dbReference>
<proteinExistence type="predicted"/>
<dbReference type="GO" id="GO:0005524">
    <property type="term" value="F:ATP binding"/>
    <property type="evidence" value="ECO:0007669"/>
    <property type="project" value="InterPro"/>
</dbReference>
<dbReference type="Pfam" id="PF07714">
    <property type="entry name" value="PK_Tyr_Ser-Thr"/>
    <property type="match status" value="1"/>
</dbReference>
<keyword evidence="3" id="KW-1185">Reference proteome</keyword>
<dbReference type="PANTHER" id="PTHR23257:SF963">
    <property type="entry name" value="AT08303P"/>
    <property type="match status" value="1"/>
</dbReference>
<dbReference type="InterPro" id="IPR050167">
    <property type="entry name" value="Ser_Thr_protein_kinase"/>
</dbReference>
<reference evidence="2 3" key="1">
    <citation type="submission" date="2017-11" db="EMBL/GenBank/DDBJ databases">
        <title>The genome of Rhizophagus clarus HR1 reveals common genetic basis of auxotrophy among arbuscular mycorrhizal fungi.</title>
        <authorList>
            <person name="Kobayashi Y."/>
        </authorList>
    </citation>
    <scope>NUCLEOTIDE SEQUENCE [LARGE SCALE GENOMIC DNA]</scope>
    <source>
        <strain evidence="2 3">HR1</strain>
    </source>
</reference>
<dbReference type="Proteomes" id="UP000247702">
    <property type="component" value="Unassembled WGS sequence"/>
</dbReference>
<gene>
    <name evidence="2" type="ORF">RclHR1_00210012</name>
</gene>
<dbReference type="PANTHER" id="PTHR23257">
    <property type="entry name" value="SERINE-THREONINE PROTEIN KINASE"/>
    <property type="match status" value="1"/>
</dbReference>
<feature type="domain" description="Protein kinase" evidence="1">
    <location>
        <begin position="992"/>
        <end position="1277"/>
    </location>
</feature>
<evidence type="ECO:0000259" key="1">
    <source>
        <dbReference type="PROSITE" id="PS50011"/>
    </source>
</evidence>
<organism evidence="2 3">
    <name type="scientific">Rhizophagus clarus</name>
    <dbReference type="NCBI Taxonomy" id="94130"/>
    <lineage>
        <taxon>Eukaryota</taxon>
        <taxon>Fungi</taxon>
        <taxon>Fungi incertae sedis</taxon>
        <taxon>Mucoromycota</taxon>
        <taxon>Glomeromycotina</taxon>
        <taxon>Glomeromycetes</taxon>
        <taxon>Glomerales</taxon>
        <taxon>Glomeraceae</taxon>
        <taxon>Rhizophagus</taxon>
    </lineage>
</organism>
<dbReference type="PROSITE" id="PS50011">
    <property type="entry name" value="PROTEIN_KINASE_DOM"/>
    <property type="match status" value="1"/>
</dbReference>
<dbReference type="Gene3D" id="1.10.10.1010">
    <property type="entry name" value="Intein homing endonuclease, domain IV"/>
    <property type="match status" value="1"/>
</dbReference>
<evidence type="ECO:0000313" key="2">
    <source>
        <dbReference type="EMBL" id="GBB93016.1"/>
    </source>
</evidence>
<dbReference type="EMBL" id="BEXD01001224">
    <property type="protein sequence ID" value="GBB93016.1"/>
    <property type="molecule type" value="Genomic_DNA"/>
</dbReference>